<dbReference type="Gene3D" id="1.25.40.10">
    <property type="entry name" value="Tetratricopeptide repeat domain"/>
    <property type="match status" value="2"/>
</dbReference>
<name>A0A9P1CRJ1_9DINO</name>
<dbReference type="EMBL" id="CAMXCT020002024">
    <property type="protein sequence ID" value="CAL1148381.1"/>
    <property type="molecule type" value="Genomic_DNA"/>
</dbReference>
<organism evidence="3">
    <name type="scientific">Cladocopium goreaui</name>
    <dbReference type="NCBI Taxonomy" id="2562237"/>
    <lineage>
        <taxon>Eukaryota</taxon>
        <taxon>Sar</taxon>
        <taxon>Alveolata</taxon>
        <taxon>Dinophyceae</taxon>
        <taxon>Suessiales</taxon>
        <taxon>Symbiodiniaceae</taxon>
        <taxon>Cladocopium</taxon>
    </lineage>
</organism>
<comment type="caution">
    <text evidence="3">The sequence shown here is derived from an EMBL/GenBank/DDBJ whole genome shotgun (WGS) entry which is preliminary data.</text>
</comment>
<feature type="region of interest" description="Disordered" evidence="2">
    <location>
        <begin position="443"/>
        <end position="547"/>
    </location>
</feature>
<accession>A0A9P1CRJ1</accession>
<dbReference type="AlphaFoldDB" id="A0A9P1CRJ1"/>
<evidence type="ECO:0000313" key="3">
    <source>
        <dbReference type="EMBL" id="CAI3995006.1"/>
    </source>
</evidence>
<keyword evidence="5" id="KW-1185">Reference proteome</keyword>
<dbReference type="InterPro" id="IPR011990">
    <property type="entry name" value="TPR-like_helical_dom_sf"/>
</dbReference>
<dbReference type="EMBL" id="CAMXCT010002024">
    <property type="protein sequence ID" value="CAI3995006.1"/>
    <property type="molecule type" value="Genomic_DNA"/>
</dbReference>
<sequence length="699" mass="76114">MEALQICLDLAQGAQAQGEKGLWEMPNALGLLLLAAFERGSQWRWALLFAEGSEKAACTAMSACVHGSQWSRALLLLQKVRQGPMAPDAVTLTTAMSACGRGRHWRGALHILEEIRRGSCADAVALNTALGALAAAQRWQLAAQLFANEKVPQQGAFHALLSAMETSALWWRALSLFHEATKAVSFPSLVALNSVCSACEKASEWEMALALLRGPEHDAISCSAVSLACSQASRWSYALCLSAPDDLPSRSKLVRKAADSGASIFVPLQQNLLMTASLAVLSSSMGAPAEERFLSISLLQLEPPWWLRRVGSAMDVIDARSSAEQQRSILNGLRKLKFHCQGQVEVFPCMKEANNAAIWQAYFNCVQDSACDVLANGYPRPYDHSPNGAMLGSGVLSTELTQSQTLGEGQSKLASWLEEQLTFERQRLLEDLEARHMQMVFELDQRIHKPRNRGDSPGPSRAGTAGRARTPNSRRLQNAPTASSINSPSASQQVSSQTVEAVLPPREPSLPKVENVVSRPGSPGSPLSSKPRPMLPALMISDPPAAPAGPQVDAILPMELPTQPTLTVEEADEGDKKHMQLPGQVKDEDEDAESFAQMQVTPVATNRSTRSGGDFDTARRRSARAEENARESRKSIKLQKAASLRGMSSDQLYTRRSGMAPTPSESITTQKRRNHDNFFVKKDDMEFNTCLGRTLVWPD</sequence>
<feature type="compositionally biased region" description="Basic and acidic residues" evidence="2">
    <location>
        <begin position="616"/>
        <end position="634"/>
    </location>
</feature>
<dbReference type="OrthoDB" id="185373at2759"/>
<proteinExistence type="predicted"/>
<feature type="region of interest" description="Disordered" evidence="2">
    <location>
        <begin position="586"/>
        <end position="673"/>
    </location>
</feature>
<keyword evidence="1" id="KW-0677">Repeat</keyword>
<feature type="compositionally biased region" description="Polar residues" evidence="2">
    <location>
        <begin position="596"/>
        <end position="611"/>
    </location>
</feature>
<feature type="compositionally biased region" description="Low complexity" evidence="2">
    <location>
        <begin position="518"/>
        <end position="532"/>
    </location>
</feature>
<reference evidence="4 5" key="2">
    <citation type="submission" date="2024-05" db="EMBL/GenBank/DDBJ databases">
        <authorList>
            <person name="Chen Y."/>
            <person name="Shah S."/>
            <person name="Dougan E. K."/>
            <person name="Thang M."/>
            <person name="Chan C."/>
        </authorList>
    </citation>
    <scope>NUCLEOTIDE SEQUENCE [LARGE SCALE GENOMIC DNA]</scope>
</reference>
<feature type="compositionally biased region" description="Polar residues" evidence="2">
    <location>
        <begin position="470"/>
        <end position="499"/>
    </location>
</feature>
<dbReference type="EMBL" id="CAMXCT030002024">
    <property type="protein sequence ID" value="CAL4782318.1"/>
    <property type="molecule type" value="Genomic_DNA"/>
</dbReference>
<dbReference type="Proteomes" id="UP001152797">
    <property type="component" value="Unassembled WGS sequence"/>
</dbReference>
<evidence type="ECO:0000313" key="4">
    <source>
        <dbReference type="EMBL" id="CAL4782318.1"/>
    </source>
</evidence>
<protein>
    <submittedName>
        <fullName evidence="4">Cation channel sperm-associated protein 1</fullName>
    </submittedName>
</protein>
<evidence type="ECO:0000313" key="5">
    <source>
        <dbReference type="Proteomes" id="UP001152797"/>
    </source>
</evidence>
<reference evidence="3" key="1">
    <citation type="submission" date="2022-10" db="EMBL/GenBank/DDBJ databases">
        <authorList>
            <person name="Chen Y."/>
            <person name="Dougan E. K."/>
            <person name="Chan C."/>
            <person name="Rhodes N."/>
            <person name="Thang M."/>
        </authorList>
    </citation>
    <scope>NUCLEOTIDE SEQUENCE</scope>
</reference>
<evidence type="ECO:0000256" key="2">
    <source>
        <dbReference type="SAM" id="MobiDB-lite"/>
    </source>
</evidence>
<dbReference type="PANTHER" id="PTHR47936:SF1">
    <property type="entry name" value="PENTATRICOPEPTIDE REPEAT-CONTAINING PROTEIN GUN1, CHLOROPLASTIC"/>
    <property type="match status" value="1"/>
</dbReference>
<evidence type="ECO:0000256" key="1">
    <source>
        <dbReference type="ARBA" id="ARBA00022737"/>
    </source>
</evidence>
<gene>
    <name evidence="3" type="ORF">C1SCF055_LOCUS21614</name>
</gene>
<dbReference type="PANTHER" id="PTHR47936">
    <property type="entry name" value="PPR_LONG DOMAIN-CONTAINING PROTEIN"/>
    <property type="match status" value="1"/>
</dbReference>